<comment type="caution">
    <text evidence="1">The sequence shown here is derived from an EMBL/GenBank/DDBJ whole genome shotgun (WGS) entry which is preliminary data.</text>
</comment>
<sequence>MSIWLWVLLEGQDVPVEMDASDIPNLSRLIPRIKEAFPELSTREDTIFVQRQPWFRQRWPHSSGLWHLVRATVLEHFSSLNSSESFFVVKDPVEEIISEFQFNRVIQKAPTDNNNERQISISIQVKGKKAYGEWDLRDVLQNILHKLIDELQKNADVFGEVTRNEMTCREFISPFLTTAVKHLQENEPLLALRAEEELNGSRGFGPIDYSVVLNDIVTCVTEAKKMDFDKGAAQNIVQMHSVVENLRKRKIEDTDLEDSEEVPVMVYGIVSDARNWRFLQWAGTENDPVLYVSKMQSCNFSDTEIMKAEAKKITTYIIAILQEQIRGLNTERRRVPKKPKLSF</sequence>
<name>A0A9N9ALK9_9GLOM</name>
<gene>
    <name evidence="1" type="ORF">ALEPTO_LOCUS4998</name>
</gene>
<protein>
    <submittedName>
        <fullName evidence="1">10589_t:CDS:1</fullName>
    </submittedName>
</protein>
<dbReference type="Proteomes" id="UP000789508">
    <property type="component" value="Unassembled WGS sequence"/>
</dbReference>
<dbReference type="EMBL" id="CAJVPS010001285">
    <property type="protein sequence ID" value="CAG8532317.1"/>
    <property type="molecule type" value="Genomic_DNA"/>
</dbReference>
<proteinExistence type="predicted"/>
<organism evidence="1 2">
    <name type="scientific">Ambispora leptoticha</name>
    <dbReference type="NCBI Taxonomy" id="144679"/>
    <lineage>
        <taxon>Eukaryota</taxon>
        <taxon>Fungi</taxon>
        <taxon>Fungi incertae sedis</taxon>
        <taxon>Mucoromycota</taxon>
        <taxon>Glomeromycotina</taxon>
        <taxon>Glomeromycetes</taxon>
        <taxon>Archaeosporales</taxon>
        <taxon>Ambisporaceae</taxon>
        <taxon>Ambispora</taxon>
    </lineage>
</organism>
<evidence type="ECO:0000313" key="2">
    <source>
        <dbReference type="Proteomes" id="UP000789508"/>
    </source>
</evidence>
<dbReference type="OrthoDB" id="2410986at2759"/>
<keyword evidence="2" id="KW-1185">Reference proteome</keyword>
<accession>A0A9N9ALK9</accession>
<reference evidence="1" key="1">
    <citation type="submission" date="2021-06" db="EMBL/GenBank/DDBJ databases">
        <authorList>
            <person name="Kallberg Y."/>
            <person name="Tangrot J."/>
            <person name="Rosling A."/>
        </authorList>
    </citation>
    <scope>NUCLEOTIDE SEQUENCE</scope>
    <source>
        <strain evidence="1">FL130A</strain>
    </source>
</reference>
<evidence type="ECO:0000313" key="1">
    <source>
        <dbReference type="EMBL" id="CAG8532317.1"/>
    </source>
</evidence>
<dbReference type="AlphaFoldDB" id="A0A9N9ALK9"/>